<keyword evidence="1" id="KW-0812">Transmembrane</keyword>
<keyword evidence="1" id="KW-1133">Transmembrane helix</keyword>
<dbReference type="EMBL" id="MFDO01000018">
    <property type="protein sequence ID" value="OGE65481.1"/>
    <property type="molecule type" value="Genomic_DNA"/>
</dbReference>
<dbReference type="AlphaFoldDB" id="A0A1F5MJD9"/>
<evidence type="ECO:0000313" key="3">
    <source>
        <dbReference type="Proteomes" id="UP000178017"/>
    </source>
</evidence>
<protein>
    <submittedName>
        <fullName evidence="2">Uncharacterized protein</fullName>
    </submittedName>
</protein>
<evidence type="ECO:0000313" key="2">
    <source>
        <dbReference type="EMBL" id="OGE65481.1"/>
    </source>
</evidence>
<gene>
    <name evidence="2" type="ORF">A3B49_01165</name>
</gene>
<dbReference type="Proteomes" id="UP000178017">
    <property type="component" value="Unassembled WGS sequence"/>
</dbReference>
<proteinExistence type="predicted"/>
<feature type="transmembrane region" description="Helical" evidence="1">
    <location>
        <begin position="147"/>
        <end position="163"/>
    </location>
</feature>
<sequence>MAAMPLMTQTRDSFITILGIGASFLSACYFTYKFKKILLLITALYLLFSSLYVSGIVKPLFSYQVNNLIITDDRANLYISRLRDESLYLPYKLRLMLFNKSVYLYVILSKIAGFFTIKNLYDTIYLANLYPLVLGIILDLKSWNRSKMLIIISIMFVIFISASSRSVNILNTFTLLSPFLIYFILRGFSSVNRTLYLALFFLSIIIATSPLK</sequence>
<feature type="transmembrane region" description="Helical" evidence="1">
    <location>
        <begin position="97"/>
        <end position="117"/>
    </location>
</feature>
<evidence type="ECO:0000256" key="1">
    <source>
        <dbReference type="SAM" id="Phobius"/>
    </source>
</evidence>
<feature type="transmembrane region" description="Helical" evidence="1">
    <location>
        <begin position="12"/>
        <end position="32"/>
    </location>
</feature>
<accession>A0A1F5MJD9</accession>
<reference evidence="2 3" key="1">
    <citation type="journal article" date="2016" name="Nat. Commun.">
        <title>Thousands of microbial genomes shed light on interconnected biogeochemical processes in an aquifer system.</title>
        <authorList>
            <person name="Anantharaman K."/>
            <person name="Brown C.T."/>
            <person name="Hug L.A."/>
            <person name="Sharon I."/>
            <person name="Castelle C.J."/>
            <person name="Probst A.J."/>
            <person name="Thomas B.C."/>
            <person name="Singh A."/>
            <person name="Wilkins M.J."/>
            <person name="Karaoz U."/>
            <person name="Brodie E.L."/>
            <person name="Williams K.H."/>
            <person name="Hubbard S.S."/>
            <person name="Banfield J.F."/>
        </authorList>
    </citation>
    <scope>NUCLEOTIDE SEQUENCE [LARGE SCALE GENOMIC DNA]</scope>
</reference>
<feature type="transmembrane region" description="Helical" evidence="1">
    <location>
        <begin position="38"/>
        <end position="57"/>
    </location>
</feature>
<feature type="transmembrane region" description="Helical" evidence="1">
    <location>
        <begin position="123"/>
        <end position="140"/>
    </location>
</feature>
<comment type="caution">
    <text evidence="2">The sequence shown here is derived from an EMBL/GenBank/DDBJ whole genome shotgun (WGS) entry which is preliminary data.</text>
</comment>
<feature type="transmembrane region" description="Helical" evidence="1">
    <location>
        <begin position="195"/>
        <end position="211"/>
    </location>
</feature>
<keyword evidence="1" id="KW-0472">Membrane</keyword>
<name>A0A1F5MJD9_9BACT</name>
<feature type="transmembrane region" description="Helical" evidence="1">
    <location>
        <begin position="169"/>
        <end position="188"/>
    </location>
</feature>
<organism evidence="2 3">
    <name type="scientific">Candidatus Daviesbacteria bacterium RIFCSPLOWO2_01_FULL_40_24</name>
    <dbReference type="NCBI Taxonomy" id="1797787"/>
    <lineage>
        <taxon>Bacteria</taxon>
        <taxon>Candidatus Daviesiibacteriota</taxon>
    </lineage>
</organism>